<organism evidence="1 2">
    <name type="scientific">Brassica campestris</name>
    <name type="common">Field mustard</name>
    <dbReference type="NCBI Taxonomy" id="3711"/>
    <lineage>
        <taxon>Eukaryota</taxon>
        <taxon>Viridiplantae</taxon>
        <taxon>Streptophyta</taxon>
        <taxon>Embryophyta</taxon>
        <taxon>Tracheophyta</taxon>
        <taxon>Spermatophyta</taxon>
        <taxon>Magnoliopsida</taxon>
        <taxon>eudicotyledons</taxon>
        <taxon>Gunneridae</taxon>
        <taxon>Pentapetalae</taxon>
        <taxon>rosids</taxon>
        <taxon>malvids</taxon>
        <taxon>Brassicales</taxon>
        <taxon>Brassicaceae</taxon>
        <taxon>Brassiceae</taxon>
        <taxon>Brassica</taxon>
    </lineage>
</organism>
<dbReference type="Gramene" id="A03p23770.2_BraZ1">
    <property type="protein sequence ID" value="A03p23770.2_BraZ1.CDS.1"/>
    <property type="gene ID" value="A03g23770.2_BraZ1"/>
</dbReference>
<sequence length="35" mass="3580">CVLGLRGERDSCEGEAIEGTVDPGNPYVLVVSSSA</sequence>
<feature type="non-terminal residue" evidence="1">
    <location>
        <position position="35"/>
    </location>
</feature>
<dbReference type="EMBL" id="LS974619">
    <property type="protein sequence ID" value="CAG7881034.1"/>
    <property type="molecule type" value="Genomic_DNA"/>
</dbReference>
<dbReference type="Proteomes" id="UP000694005">
    <property type="component" value="Chromosome A03"/>
</dbReference>
<evidence type="ECO:0000313" key="2">
    <source>
        <dbReference type="Proteomes" id="UP000694005"/>
    </source>
</evidence>
<name>A0A8D9GI73_BRACM</name>
<protein>
    <submittedName>
        <fullName evidence="1">Uncharacterized protein</fullName>
    </submittedName>
</protein>
<reference evidence="1 2" key="1">
    <citation type="submission" date="2021-07" db="EMBL/GenBank/DDBJ databases">
        <authorList>
            <consortium name="Genoscope - CEA"/>
            <person name="William W."/>
        </authorList>
    </citation>
    <scope>NUCLEOTIDE SEQUENCE [LARGE SCALE GENOMIC DNA]</scope>
</reference>
<evidence type="ECO:0000313" key="1">
    <source>
        <dbReference type="EMBL" id="CAG7881034.1"/>
    </source>
</evidence>
<proteinExistence type="predicted"/>
<gene>
    <name evidence="1" type="ORF">BRAPAZ1V2_A03P23770.2</name>
</gene>
<feature type="non-terminal residue" evidence="1">
    <location>
        <position position="1"/>
    </location>
</feature>
<accession>A0A8D9GI73</accession>
<dbReference type="AlphaFoldDB" id="A0A8D9GI73"/>